<dbReference type="HOGENOM" id="CLU_048296_1_0_1"/>
<evidence type="ECO:0000313" key="4">
    <source>
        <dbReference type="Proteomes" id="UP000027195"/>
    </source>
</evidence>
<keyword evidence="4" id="KW-1185">Reference proteome</keyword>
<gene>
    <name evidence="3" type="ORF">BOTBODRAFT_68750</name>
</gene>
<dbReference type="InParanoid" id="A0A067M2Z3"/>
<dbReference type="EMBL" id="KL198070">
    <property type="protein sequence ID" value="KDQ10143.1"/>
    <property type="molecule type" value="Genomic_DNA"/>
</dbReference>
<dbReference type="PROSITE" id="PS50097">
    <property type="entry name" value="BTB"/>
    <property type="match status" value="1"/>
</dbReference>
<dbReference type="SMART" id="SM00225">
    <property type="entry name" value="BTB"/>
    <property type="match status" value="1"/>
</dbReference>
<organism evidence="3 4">
    <name type="scientific">Botryobasidium botryosum (strain FD-172 SS1)</name>
    <dbReference type="NCBI Taxonomy" id="930990"/>
    <lineage>
        <taxon>Eukaryota</taxon>
        <taxon>Fungi</taxon>
        <taxon>Dikarya</taxon>
        <taxon>Basidiomycota</taxon>
        <taxon>Agaricomycotina</taxon>
        <taxon>Agaricomycetes</taxon>
        <taxon>Cantharellales</taxon>
        <taxon>Botryobasidiaceae</taxon>
        <taxon>Botryobasidium</taxon>
    </lineage>
</organism>
<dbReference type="SUPFAM" id="SSF54695">
    <property type="entry name" value="POZ domain"/>
    <property type="match status" value="1"/>
</dbReference>
<dbReference type="CDD" id="cd18186">
    <property type="entry name" value="BTB_POZ_ZBTB_KLHL-like"/>
    <property type="match status" value="1"/>
</dbReference>
<feature type="domain" description="BTB" evidence="2">
    <location>
        <begin position="64"/>
        <end position="128"/>
    </location>
</feature>
<dbReference type="Gene3D" id="3.30.710.10">
    <property type="entry name" value="Potassium Channel Kv1.1, Chain A"/>
    <property type="match status" value="1"/>
</dbReference>
<feature type="region of interest" description="Disordered" evidence="1">
    <location>
        <begin position="1"/>
        <end position="41"/>
    </location>
</feature>
<sequence length="402" mass="45435">MKMDREVTVVENSSTVQKKKGSPPTSSSAHEHTGSHLSGSDLDEQTKRLKYADQRHPKFWFRDGNVVIRVEGQVFRLHSSILGAKSPYFTKLFSVKNEGEIKEVIEGCEVFDLRGESRDFMALLDALYGNLTRLCLVGNVAPSFFTISCLLRASHKWDVPAYKAWAIEALSHRWPSKLNQPDQEKISDFSRQIIVLCRECDVTSLLKPAFYGLLRLTRLGTGNNANSEEVEEGIVTSGIIENGEGNTEGIGEDAVTHNSSNKPLLHSYYHDRSKGWMDRDTTLSSNDTSLAIYLLEYATQTWIAFFRQPPSYLFLSDKASHSSRTAKCSQIFKELWPIHVTGSGFVEDGWFDPLGALQTIKDINWEAEGICASCASECRARWEKKRRNIWEEIDRKLGLVDK</sequence>
<evidence type="ECO:0000259" key="2">
    <source>
        <dbReference type="PROSITE" id="PS50097"/>
    </source>
</evidence>
<proteinExistence type="predicted"/>
<evidence type="ECO:0000256" key="1">
    <source>
        <dbReference type="SAM" id="MobiDB-lite"/>
    </source>
</evidence>
<dbReference type="OrthoDB" id="2799068at2759"/>
<reference evidence="4" key="1">
    <citation type="journal article" date="2014" name="Proc. Natl. Acad. Sci. U.S.A.">
        <title>Extensive sampling of basidiomycete genomes demonstrates inadequacy of the white-rot/brown-rot paradigm for wood decay fungi.</title>
        <authorList>
            <person name="Riley R."/>
            <person name="Salamov A.A."/>
            <person name="Brown D.W."/>
            <person name="Nagy L.G."/>
            <person name="Floudas D."/>
            <person name="Held B.W."/>
            <person name="Levasseur A."/>
            <person name="Lombard V."/>
            <person name="Morin E."/>
            <person name="Otillar R."/>
            <person name="Lindquist E.A."/>
            <person name="Sun H."/>
            <person name="LaButti K.M."/>
            <person name="Schmutz J."/>
            <person name="Jabbour D."/>
            <person name="Luo H."/>
            <person name="Baker S.E."/>
            <person name="Pisabarro A.G."/>
            <person name="Walton J.D."/>
            <person name="Blanchette R.A."/>
            <person name="Henrissat B."/>
            <person name="Martin F."/>
            <person name="Cullen D."/>
            <person name="Hibbett D.S."/>
            <person name="Grigoriev I.V."/>
        </authorList>
    </citation>
    <scope>NUCLEOTIDE SEQUENCE [LARGE SCALE GENOMIC DNA]</scope>
    <source>
        <strain evidence="4">FD-172 SS1</strain>
    </source>
</reference>
<name>A0A067M2Z3_BOTB1</name>
<dbReference type="AlphaFoldDB" id="A0A067M2Z3"/>
<dbReference type="Proteomes" id="UP000027195">
    <property type="component" value="Unassembled WGS sequence"/>
</dbReference>
<protein>
    <recommendedName>
        <fullName evidence="2">BTB domain-containing protein</fullName>
    </recommendedName>
</protein>
<evidence type="ECO:0000313" key="3">
    <source>
        <dbReference type="EMBL" id="KDQ10143.1"/>
    </source>
</evidence>
<dbReference type="Pfam" id="PF00651">
    <property type="entry name" value="BTB"/>
    <property type="match status" value="1"/>
</dbReference>
<dbReference type="InterPro" id="IPR011333">
    <property type="entry name" value="SKP1/BTB/POZ_sf"/>
</dbReference>
<dbReference type="InterPro" id="IPR000210">
    <property type="entry name" value="BTB/POZ_dom"/>
</dbReference>
<accession>A0A067M2Z3</accession>